<dbReference type="AlphaFoldDB" id="A0A0K8R608"/>
<evidence type="ECO:0000313" key="1">
    <source>
        <dbReference type="EMBL" id="JAA65914.1"/>
    </source>
</evidence>
<dbReference type="InterPro" id="IPR043502">
    <property type="entry name" value="DNA/RNA_pol_sf"/>
</dbReference>
<reference evidence="1" key="1">
    <citation type="submission" date="2012-12" db="EMBL/GenBank/DDBJ databases">
        <title>Identification and characterization of a phenylalanine ammonia-lyase gene family in Isatis indigotica Fort.</title>
        <authorList>
            <person name="Liu Q."/>
            <person name="Chen J."/>
            <person name="Zhou X."/>
            <person name="Di P."/>
            <person name="Xiao Y."/>
            <person name="Xuan H."/>
            <person name="Zhang L."/>
            <person name="Chen W."/>
        </authorList>
    </citation>
    <scope>NUCLEOTIDE SEQUENCE</scope>
    <source>
        <tissue evidence="1">Salivary gland</tissue>
    </source>
</reference>
<dbReference type="GO" id="GO:0071897">
    <property type="term" value="P:DNA biosynthetic process"/>
    <property type="evidence" value="ECO:0007669"/>
    <property type="project" value="UniProtKB-ARBA"/>
</dbReference>
<accession>A0A0K8R608</accession>
<name>A0A0K8R608_IXORI</name>
<dbReference type="SUPFAM" id="SSF56672">
    <property type="entry name" value="DNA/RNA polymerases"/>
    <property type="match status" value="1"/>
</dbReference>
<dbReference type="EMBL" id="GADI01007894">
    <property type="protein sequence ID" value="JAA65914.1"/>
    <property type="molecule type" value="mRNA"/>
</dbReference>
<sequence length="119" mass="13712">MKLFCTHAFNRHNFCRKIIPEQHGFMKGRSTETNLCSFLHQIVPSVHSGGQADVVYFDMSKAFDKVNHRLPLSKLCSYGLSLKYCCLLDSYLSHRLNFVRVSGRLSAPFFIYSWGSSRQ</sequence>
<dbReference type="PANTHER" id="PTHR33332">
    <property type="entry name" value="REVERSE TRANSCRIPTASE DOMAIN-CONTAINING PROTEIN"/>
    <property type="match status" value="1"/>
</dbReference>
<organism evidence="1">
    <name type="scientific">Ixodes ricinus</name>
    <name type="common">Common tick</name>
    <name type="synonym">Acarus ricinus</name>
    <dbReference type="NCBI Taxonomy" id="34613"/>
    <lineage>
        <taxon>Eukaryota</taxon>
        <taxon>Metazoa</taxon>
        <taxon>Ecdysozoa</taxon>
        <taxon>Arthropoda</taxon>
        <taxon>Chelicerata</taxon>
        <taxon>Arachnida</taxon>
        <taxon>Acari</taxon>
        <taxon>Parasitiformes</taxon>
        <taxon>Ixodida</taxon>
        <taxon>Ixodoidea</taxon>
        <taxon>Ixodidae</taxon>
        <taxon>Ixodinae</taxon>
        <taxon>Ixodes</taxon>
    </lineage>
</organism>
<proteinExistence type="evidence at transcript level"/>
<protein>
    <submittedName>
        <fullName evidence="1">Putative jockey ele1 orf2-h 1e-120-j 4</fullName>
    </submittedName>
</protein>